<evidence type="ECO:0000256" key="11">
    <source>
        <dbReference type="ARBA" id="ARBA00023180"/>
    </source>
</evidence>
<evidence type="ECO:0000256" key="5">
    <source>
        <dbReference type="ARBA" id="ARBA00022692"/>
    </source>
</evidence>
<dbReference type="Gene3D" id="3.90.1480.20">
    <property type="entry name" value="Glycosyl transferase family 29"/>
    <property type="match status" value="1"/>
</dbReference>
<evidence type="ECO:0000256" key="10">
    <source>
        <dbReference type="ARBA" id="ARBA00023157"/>
    </source>
</evidence>
<accession>A0ABM0MBB7</accession>
<evidence type="ECO:0000256" key="4">
    <source>
        <dbReference type="ARBA" id="ARBA00022679"/>
    </source>
</evidence>
<keyword evidence="3" id="KW-0328">Glycosyltransferase</keyword>
<dbReference type="PANTHER" id="PTHR46059:SF1">
    <property type="entry name" value="BETA-GALACTOSIDE ALPHA-2,6-SIALYLTRANSFERASE"/>
    <property type="match status" value="1"/>
</dbReference>
<dbReference type="InterPro" id="IPR001675">
    <property type="entry name" value="Glyco_trans_29"/>
</dbReference>
<protein>
    <recommendedName>
        <fullName evidence="13">beta-galactoside alpha-(2,6)-sialyltransferase</fullName>
        <ecNumber evidence="13">2.4.3.1</ecNumber>
    </recommendedName>
</protein>
<feature type="non-terminal residue" evidence="15">
    <location>
        <position position="1"/>
    </location>
</feature>
<evidence type="ECO:0000256" key="9">
    <source>
        <dbReference type="ARBA" id="ARBA00023136"/>
    </source>
</evidence>
<keyword evidence="7" id="KW-1133">Transmembrane helix</keyword>
<evidence type="ECO:0000256" key="7">
    <source>
        <dbReference type="ARBA" id="ARBA00022989"/>
    </source>
</evidence>
<keyword evidence="8" id="KW-0333">Golgi apparatus</keyword>
<keyword evidence="14" id="KW-1185">Reference proteome</keyword>
<evidence type="ECO:0000313" key="14">
    <source>
        <dbReference type="Proteomes" id="UP000694865"/>
    </source>
</evidence>
<evidence type="ECO:0000256" key="3">
    <source>
        <dbReference type="ARBA" id="ARBA00022676"/>
    </source>
</evidence>
<feature type="non-terminal residue" evidence="15">
    <location>
        <position position="128"/>
    </location>
</feature>
<dbReference type="GeneID" id="102803651"/>
<keyword evidence="4" id="KW-0808">Transferase</keyword>
<evidence type="ECO:0000256" key="13">
    <source>
        <dbReference type="ARBA" id="ARBA00034329"/>
    </source>
</evidence>
<keyword evidence="10" id="KW-1015">Disulfide bond</keyword>
<organism evidence="14 15">
    <name type="scientific">Saccoglossus kowalevskii</name>
    <name type="common">Acorn worm</name>
    <dbReference type="NCBI Taxonomy" id="10224"/>
    <lineage>
        <taxon>Eukaryota</taxon>
        <taxon>Metazoa</taxon>
        <taxon>Hemichordata</taxon>
        <taxon>Enteropneusta</taxon>
        <taxon>Harrimaniidae</taxon>
        <taxon>Saccoglossus</taxon>
    </lineage>
</organism>
<evidence type="ECO:0000256" key="6">
    <source>
        <dbReference type="ARBA" id="ARBA00022968"/>
    </source>
</evidence>
<dbReference type="PANTHER" id="PTHR46059">
    <property type="entry name" value="BETA-GALACTOSIDE ALPHA-2,6-SIALYLTRANSFERASE"/>
    <property type="match status" value="1"/>
</dbReference>
<dbReference type="InterPro" id="IPR038578">
    <property type="entry name" value="GT29-like_sf"/>
</dbReference>
<comment type="similarity">
    <text evidence="2">Belongs to the glycosyltransferase 29 family.</text>
</comment>
<comment type="catalytic activity">
    <reaction evidence="12">
        <text>a beta-D-galactoside + CMP-N-acetyl-beta-neuraminate = an N-acetyl-alpha-neuraminyl-(2-&gt;6)-beta-D-galactosyl derivative + CMP + H(+)</text>
        <dbReference type="Rhea" id="RHEA:52104"/>
        <dbReference type="ChEBI" id="CHEBI:15378"/>
        <dbReference type="ChEBI" id="CHEBI:28034"/>
        <dbReference type="ChEBI" id="CHEBI:57812"/>
        <dbReference type="ChEBI" id="CHEBI:60377"/>
        <dbReference type="ChEBI" id="CHEBI:136398"/>
        <dbReference type="EC" id="2.4.3.1"/>
    </reaction>
</comment>
<name>A0ABM0MBB7_SACKO</name>
<dbReference type="Proteomes" id="UP000694865">
    <property type="component" value="Unplaced"/>
</dbReference>
<keyword evidence="11" id="KW-0325">Glycoprotein</keyword>
<keyword evidence="5" id="KW-0812">Transmembrane</keyword>
<proteinExistence type="inferred from homology"/>
<keyword evidence="9" id="KW-0472">Membrane</keyword>
<dbReference type="Pfam" id="PF00777">
    <property type="entry name" value="Glyco_transf_29"/>
    <property type="match status" value="1"/>
</dbReference>
<keyword evidence="6" id="KW-0735">Signal-anchor</keyword>
<reference evidence="15" key="1">
    <citation type="submission" date="2025-08" db="UniProtKB">
        <authorList>
            <consortium name="RefSeq"/>
        </authorList>
    </citation>
    <scope>IDENTIFICATION</scope>
    <source>
        <tissue evidence="15">Testes</tissue>
    </source>
</reference>
<dbReference type="EC" id="2.4.3.1" evidence="13"/>
<gene>
    <name evidence="15" type="primary">LOC102803651</name>
</gene>
<comment type="subcellular location">
    <subcellularLocation>
        <location evidence="1">Golgi apparatus</location>
        <location evidence="1">Golgi stack membrane</location>
        <topology evidence="1">Single-pass type II membrane protein</topology>
    </subcellularLocation>
</comment>
<sequence>WYTNYNTQRPGKQIFAKYIAWRTRFPNQDFYLIHPKSLWNAWDVVEYFNTGKPIRKIVPSSGFTGITMMLGMCDTVSIYGFANKLNNQCHYHYEKNCPTFRWHPISEKQLIRSLHEGSEDDLQRDVLT</sequence>
<evidence type="ECO:0000313" key="15">
    <source>
        <dbReference type="RefSeq" id="XP_006817308.1"/>
    </source>
</evidence>
<evidence type="ECO:0000256" key="1">
    <source>
        <dbReference type="ARBA" id="ARBA00004447"/>
    </source>
</evidence>
<evidence type="ECO:0000256" key="12">
    <source>
        <dbReference type="ARBA" id="ARBA00034249"/>
    </source>
</evidence>
<dbReference type="RefSeq" id="XP_006817308.1">
    <property type="nucleotide sequence ID" value="XM_006817245.1"/>
</dbReference>
<evidence type="ECO:0000256" key="2">
    <source>
        <dbReference type="ARBA" id="ARBA00006003"/>
    </source>
</evidence>
<evidence type="ECO:0000256" key="8">
    <source>
        <dbReference type="ARBA" id="ARBA00023034"/>
    </source>
</evidence>